<reference evidence="5" key="1">
    <citation type="submission" date="2021-02" db="EMBL/GenBank/DDBJ databases">
        <authorList>
            <person name="Nowell W R."/>
        </authorList>
    </citation>
    <scope>NUCLEOTIDE SEQUENCE</scope>
</reference>
<keyword evidence="2 3" id="KW-0040">ANK repeat</keyword>
<evidence type="ECO:0000256" key="1">
    <source>
        <dbReference type="ARBA" id="ARBA00022737"/>
    </source>
</evidence>
<evidence type="ECO:0000313" key="5">
    <source>
        <dbReference type="EMBL" id="CAF0921791.1"/>
    </source>
</evidence>
<feature type="repeat" description="ANK" evidence="3">
    <location>
        <begin position="306"/>
        <end position="338"/>
    </location>
</feature>
<evidence type="ECO:0000256" key="2">
    <source>
        <dbReference type="ARBA" id="ARBA00023043"/>
    </source>
</evidence>
<dbReference type="InterPro" id="IPR036770">
    <property type="entry name" value="Ankyrin_rpt-contain_sf"/>
</dbReference>
<feature type="compositionally biased region" description="Low complexity" evidence="4">
    <location>
        <begin position="57"/>
        <end position="72"/>
    </location>
</feature>
<feature type="compositionally biased region" description="Polar residues" evidence="4">
    <location>
        <begin position="40"/>
        <end position="56"/>
    </location>
</feature>
<dbReference type="PANTHER" id="PTHR24173:SF74">
    <property type="entry name" value="ANKYRIN REPEAT DOMAIN-CONTAINING PROTEIN 16"/>
    <property type="match status" value="1"/>
</dbReference>
<dbReference type="PANTHER" id="PTHR24173">
    <property type="entry name" value="ANKYRIN REPEAT CONTAINING"/>
    <property type="match status" value="1"/>
</dbReference>
<feature type="compositionally biased region" description="Low complexity" evidence="4">
    <location>
        <begin position="80"/>
        <end position="94"/>
    </location>
</feature>
<organism evidence="5 7">
    <name type="scientific">Didymodactylos carnosus</name>
    <dbReference type="NCBI Taxonomy" id="1234261"/>
    <lineage>
        <taxon>Eukaryota</taxon>
        <taxon>Metazoa</taxon>
        <taxon>Spiralia</taxon>
        <taxon>Gnathifera</taxon>
        <taxon>Rotifera</taxon>
        <taxon>Eurotatoria</taxon>
        <taxon>Bdelloidea</taxon>
        <taxon>Philodinida</taxon>
        <taxon>Philodinidae</taxon>
        <taxon>Didymodactylos</taxon>
    </lineage>
</organism>
<dbReference type="OrthoDB" id="21416at2759"/>
<dbReference type="Proteomes" id="UP000663829">
    <property type="component" value="Unassembled WGS sequence"/>
</dbReference>
<feature type="repeat" description="ANK" evidence="3">
    <location>
        <begin position="338"/>
        <end position="370"/>
    </location>
</feature>
<dbReference type="Pfam" id="PF13606">
    <property type="entry name" value="Ank_3"/>
    <property type="match status" value="1"/>
</dbReference>
<dbReference type="AlphaFoldDB" id="A0A814B4H4"/>
<dbReference type="SMART" id="SM00248">
    <property type="entry name" value="ANK"/>
    <property type="match status" value="8"/>
</dbReference>
<evidence type="ECO:0000256" key="4">
    <source>
        <dbReference type="SAM" id="MobiDB-lite"/>
    </source>
</evidence>
<evidence type="ECO:0000313" key="7">
    <source>
        <dbReference type="Proteomes" id="UP000663829"/>
    </source>
</evidence>
<proteinExistence type="predicted"/>
<gene>
    <name evidence="5" type="ORF">GPM918_LOCUS9695</name>
    <name evidence="6" type="ORF">SRO942_LOCUS9696</name>
</gene>
<dbReference type="EMBL" id="CAJOBC010001827">
    <property type="protein sequence ID" value="CAF3700987.1"/>
    <property type="molecule type" value="Genomic_DNA"/>
</dbReference>
<feature type="repeat" description="ANK" evidence="3">
    <location>
        <begin position="198"/>
        <end position="230"/>
    </location>
</feature>
<accession>A0A814B4H4</accession>
<dbReference type="PROSITE" id="PS50088">
    <property type="entry name" value="ANK_REPEAT"/>
    <property type="match status" value="6"/>
</dbReference>
<feature type="region of interest" description="Disordered" evidence="4">
    <location>
        <begin position="458"/>
        <end position="499"/>
    </location>
</feature>
<keyword evidence="7" id="KW-1185">Reference proteome</keyword>
<feature type="repeat" description="ANK" evidence="3">
    <location>
        <begin position="132"/>
        <end position="164"/>
    </location>
</feature>
<protein>
    <submittedName>
        <fullName evidence="5">Uncharacterized protein</fullName>
    </submittedName>
</protein>
<dbReference type="Pfam" id="PF12796">
    <property type="entry name" value="Ank_2"/>
    <property type="match status" value="3"/>
</dbReference>
<dbReference type="PROSITE" id="PS50297">
    <property type="entry name" value="ANK_REP_REGION"/>
    <property type="match status" value="4"/>
</dbReference>
<dbReference type="Proteomes" id="UP000681722">
    <property type="component" value="Unassembled WGS sequence"/>
</dbReference>
<sequence>MFRSTNYMRLQNMADQLDNSNTLIEQDEDGEGDGDKDAIDNNTDPKSSNSQNLPADTTTNSLLPNTSLLTTPANNRSISRSKSPSHYTTSSTTSPDRALNQKFHVAALSGNLSTLKELLTKARLPIDCRDKENSTALLLACARGHYDCSRFLIENGSDVNARRLTGSTALYFASSQRHTRIVELLLKNKSVVDMSTFDGATSLHVASEKGYDDVVKLLVDHNANVSAKMNDQTTALMLACQNGHLKVVQILIESNKEIDVVAQRLDGVTAFFCAVQHGHEDIIDYLLEKRGNDEKFLTTIDQSREDGATPLFKACQKGYGSIVKKLLIYKSNINLLKNGESCLHAATMFNHLDIVKTLIEYGSNPLLNNWEGMTAIDLAKELSSAGGSDILDYLMVALKPKLSEHARQYLMHKSTRRTDADFDLDIVENEEPDDWKLYKSMKSAKQLESLEEEIAHSAAILPTPTAKRVTTTKPASDAIPHRYHQGSRSAATSKQTNRP</sequence>
<keyword evidence="1" id="KW-0677">Repeat</keyword>
<dbReference type="InterPro" id="IPR002110">
    <property type="entry name" value="Ankyrin_rpt"/>
</dbReference>
<dbReference type="EMBL" id="CAJNOQ010001827">
    <property type="protein sequence ID" value="CAF0921791.1"/>
    <property type="molecule type" value="Genomic_DNA"/>
</dbReference>
<feature type="region of interest" description="Disordered" evidence="4">
    <location>
        <begin position="24"/>
        <end position="98"/>
    </location>
</feature>
<dbReference type="SUPFAM" id="SSF48403">
    <property type="entry name" value="Ankyrin repeat"/>
    <property type="match status" value="1"/>
</dbReference>
<evidence type="ECO:0000256" key="3">
    <source>
        <dbReference type="PROSITE-ProRule" id="PRU00023"/>
    </source>
</evidence>
<name>A0A814B4H4_9BILA</name>
<evidence type="ECO:0000313" key="6">
    <source>
        <dbReference type="EMBL" id="CAF3700987.1"/>
    </source>
</evidence>
<feature type="compositionally biased region" description="Polar residues" evidence="4">
    <location>
        <begin position="486"/>
        <end position="499"/>
    </location>
</feature>
<feature type="repeat" description="ANK" evidence="3">
    <location>
        <begin position="165"/>
        <end position="197"/>
    </location>
</feature>
<comment type="caution">
    <text evidence="5">The sequence shown here is derived from an EMBL/GenBank/DDBJ whole genome shotgun (WGS) entry which is preliminary data.</text>
</comment>
<feature type="repeat" description="ANK" evidence="3">
    <location>
        <begin position="231"/>
        <end position="263"/>
    </location>
</feature>
<dbReference type="Gene3D" id="1.25.40.20">
    <property type="entry name" value="Ankyrin repeat-containing domain"/>
    <property type="match status" value="2"/>
</dbReference>